<dbReference type="OrthoDB" id="9795206at2"/>
<dbReference type="Pfam" id="PF13302">
    <property type="entry name" value="Acetyltransf_3"/>
    <property type="match status" value="1"/>
</dbReference>
<dbReference type="AlphaFoldDB" id="A0A1I2MC88"/>
<accession>A0A1I2MC88</accession>
<dbReference type="CDD" id="cd04301">
    <property type="entry name" value="NAT_SF"/>
    <property type="match status" value="1"/>
</dbReference>
<proteinExistence type="predicted"/>
<dbReference type="PROSITE" id="PS51186">
    <property type="entry name" value="GNAT"/>
    <property type="match status" value="1"/>
</dbReference>
<keyword evidence="3" id="KW-1185">Reference proteome</keyword>
<dbReference type="InterPro" id="IPR000182">
    <property type="entry name" value="GNAT_dom"/>
</dbReference>
<dbReference type="PANTHER" id="PTHR43415:SF3">
    <property type="entry name" value="GNAT-FAMILY ACETYLTRANSFERASE"/>
    <property type="match status" value="1"/>
</dbReference>
<dbReference type="GO" id="GO:0016747">
    <property type="term" value="F:acyltransferase activity, transferring groups other than amino-acyl groups"/>
    <property type="evidence" value="ECO:0007669"/>
    <property type="project" value="InterPro"/>
</dbReference>
<dbReference type="SUPFAM" id="SSF55729">
    <property type="entry name" value="Acyl-CoA N-acyltransferases (Nat)"/>
    <property type="match status" value="1"/>
</dbReference>
<evidence type="ECO:0000313" key="3">
    <source>
        <dbReference type="Proteomes" id="UP000198897"/>
    </source>
</evidence>
<dbReference type="EMBL" id="FOOG01000012">
    <property type="protein sequence ID" value="SFF89104.1"/>
    <property type="molecule type" value="Genomic_DNA"/>
</dbReference>
<keyword evidence="2" id="KW-0808">Transferase</keyword>
<dbReference type="Proteomes" id="UP000198897">
    <property type="component" value="Unassembled WGS sequence"/>
</dbReference>
<evidence type="ECO:0000313" key="2">
    <source>
        <dbReference type="EMBL" id="SFF89104.1"/>
    </source>
</evidence>
<protein>
    <submittedName>
        <fullName evidence="2">Protein N-acetyltransferase, RimJ/RimL family</fullName>
    </submittedName>
</protein>
<dbReference type="InterPro" id="IPR016181">
    <property type="entry name" value="Acyl_CoA_acyltransferase"/>
</dbReference>
<evidence type="ECO:0000259" key="1">
    <source>
        <dbReference type="PROSITE" id="PS51186"/>
    </source>
</evidence>
<reference evidence="3" key="1">
    <citation type="submission" date="2016-10" db="EMBL/GenBank/DDBJ databases">
        <authorList>
            <person name="Varghese N."/>
            <person name="Submissions S."/>
        </authorList>
    </citation>
    <scope>NUCLEOTIDE SEQUENCE [LARGE SCALE GENOMIC DNA]</scope>
    <source>
        <strain evidence="3">FP5</strain>
    </source>
</reference>
<sequence length="181" mass="21412">MEPLLTGERVRLTLLDDHDIDHMAKWYNKTDYARHLDALPAKPKRAEDLRKWRDEAHEHDSHFLFAIKEADQFIGFVELDGILWTQQNAWLTIGIGDPDMYGKGYGTEAMELLIQFAFHELNLHRLQLTVFEYNTAARRLYERLGFVHEGSHREFILRDGHAYDMLLYGLLRKDWNQRTQG</sequence>
<dbReference type="Gene3D" id="3.40.630.30">
    <property type="match status" value="1"/>
</dbReference>
<gene>
    <name evidence="2" type="ORF">SAMN05216353_11266</name>
</gene>
<organism evidence="2 3">
    <name type="scientific">Halobacillus alkaliphilus</name>
    <dbReference type="NCBI Taxonomy" id="396056"/>
    <lineage>
        <taxon>Bacteria</taxon>
        <taxon>Bacillati</taxon>
        <taxon>Bacillota</taxon>
        <taxon>Bacilli</taxon>
        <taxon>Bacillales</taxon>
        <taxon>Bacillaceae</taxon>
        <taxon>Halobacillus</taxon>
    </lineage>
</organism>
<feature type="domain" description="N-acetyltransferase" evidence="1">
    <location>
        <begin position="10"/>
        <end position="170"/>
    </location>
</feature>
<name>A0A1I2MC88_9BACI</name>
<dbReference type="RefSeq" id="WP_089751727.1">
    <property type="nucleotide sequence ID" value="NZ_FOOG01000012.1"/>
</dbReference>
<dbReference type="PANTHER" id="PTHR43415">
    <property type="entry name" value="SPERMIDINE N(1)-ACETYLTRANSFERASE"/>
    <property type="match status" value="1"/>
</dbReference>